<evidence type="ECO:0000259" key="1">
    <source>
        <dbReference type="Pfam" id="PF00534"/>
    </source>
</evidence>
<dbReference type="PANTHER" id="PTHR12526">
    <property type="entry name" value="GLYCOSYLTRANSFERASE"/>
    <property type="match status" value="1"/>
</dbReference>
<feature type="domain" description="Glycosyltransferase subfamily 4-like N-terminal" evidence="2">
    <location>
        <begin position="16"/>
        <end position="192"/>
    </location>
</feature>
<dbReference type="Pfam" id="PF13579">
    <property type="entry name" value="Glyco_trans_4_4"/>
    <property type="match status" value="1"/>
</dbReference>
<accession>A0AAU7CH91</accession>
<name>A0AAU7CH91_9BACT</name>
<reference evidence="3" key="1">
    <citation type="submission" date="2024-05" db="EMBL/GenBank/DDBJ databases">
        <title>Planctomycetes of the genus Singulisphaera possess chitinolytic capabilities.</title>
        <authorList>
            <person name="Ivanova A."/>
        </authorList>
    </citation>
    <scope>NUCLEOTIDE SEQUENCE</scope>
    <source>
        <strain evidence="3">Ch08T</strain>
    </source>
</reference>
<sequence length="421" mass="47296">MKILALSNLYPPDFVGGYELGCSHVVDALRGRGHDVRVLTAAPRLPVDSPPHVLRRLKLTDEWNPNGMSKHPLGYRLDEAESRLVNSYNVHALTTVLDEFQPDAVFVCAVTGLGGFGLMACLQFLDVPWVWQLGDCIPRILCSTERRTFPMLAEEFTRRIRGTYIVVSERVRQETEECGLKLGDRVETIPYWITGPQEPERANYYRGGHLRIMAAGQVAQFKGSDILIEAAARLRDAGHHDFSVHMYGNLYDQWLLQLIRKLDLADHVILKGVLPQKLLLETYKEYDLFAFPTLEREPFGLVPLEAVARGCVPIISRQCGIAEWLVHGLHCLKADRTPEAFARAFTDVIEQRIDPEPIARRGAAAAWRDFHIDAIIPRIEQLLFDAAGRAKGIAGSSHDAYRLARMAEQLTASLLQESILA</sequence>
<gene>
    <name evidence="3" type="ORF">V5E97_37835</name>
</gene>
<dbReference type="AlphaFoldDB" id="A0AAU7CH91"/>
<dbReference type="InterPro" id="IPR028098">
    <property type="entry name" value="Glyco_trans_4-like_N"/>
</dbReference>
<feature type="domain" description="Glycosyl transferase family 1" evidence="1">
    <location>
        <begin position="212"/>
        <end position="360"/>
    </location>
</feature>
<dbReference type="Gene3D" id="3.40.50.2000">
    <property type="entry name" value="Glycogen Phosphorylase B"/>
    <property type="match status" value="2"/>
</dbReference>
<organism evidence="3">
    <name type="scientific">Singulisphaera sp. Ch08</name>
    <dbReference type="NCBI Taxonomy" id="3120278"/>
    <lineage>
        <taxon>Bacteria</taxon>
        <taxon>Pseudomonadati</taxon>
        <taxon>Planctomycetota</taxon>
        <taxon>Planctomycetia</taxon>
        <taxon>Isosphaerales</taxon>
        <taxon>Isosphaeraceae</taxon>
        <taxon>Singulisphaera</taxon>
    </lineage>
</organism>
<evidence type="ECO:0000313" key="3">
    <source>
        <dbReference type="EMBL" id="XBH04021.1"/>
    </source>
</evidence>
<keyword evidence="3" id="KW-0808">Transferase</keyword>
<protein>
    <submittedName>
        <fullName evidence="3">Glycosyltransferase family 4 protein</fullName>
        <ecNumber evidence="3">2.4.-.-</ecNumber>
    </submittedName>
</protein>
<dbReference type="SUPFAM" id="SSF53756">
    <property type="entry name" value="UDP-Glycosyltransferase/glycogen phosphorylase"/>
    <property type="match status" value="1"/>
</dbReference>
<dbReference type="Pfam" id="PF00534">
    <property type="entry name" value="Glycos_transf_1"/>
    <property type="match status" value="1"/>
</dbReference>
<dbReference type="GO" id="GO:0016757">
    <property type="term" value="F:glycosyltransferase activity"/>
    <property type="evidence" value="ECO:0007669"/>
    <property type="project" value="UniProtKB-KW"/>
</dbReference>
<dbReference type="CDD" id="cd03801">
    <property type="entry name" value="GT4_PimA-like"/>
    <property type="match status" value="1"/>
</dbReference>
<evidence type="ECO:0000259" key="2">
    <source>
        <dbReference type="Pfam" id="PF13579"/>
    </source>
</evidence>
<keyword evidence="3" id="KW-0328">Glycosyltransferase</keyword>
<dbReference type="PANTHER" id="PTHR12526:SF630">
    <property type="entry name" value="GLYCOSYLTRANSFERASE"/>
    <property type="match status" value="1"/>
</dbReference>
<dbReference type="EMBL" id="CP155447">
    <property type="protein sequence ID" value="XBH04021.1"/>
    <property type="molecule type" value="Genomic_DNA"/>
</dbReference>
<proteinExistence type="predicted"/>
<dbReference type="InterPro" id="IPR001296">
    <property type="entry name" value="Glyco_trans_1"/>
</dbReference>
<dbReference type="EC" id="2.4.-.-" evidence="3"/>
<dbReference type="RefSeq" id="WP_406696765.1">
    <property type="nucleotide sequence ID" value="NZ_CP155447.1"/>
</dbReference>